<reference evidence="2" key="1">
    <citation type="submission" date="2014-11" db="EMBL/GenBank/DDBJ databases">
        <authorList>
            <person name="Amaro Gonzalez C."/>
        </authorList>
    </citation>
    <scope>NUCLEOTIDE SEQUENCE</scope>
</reference>
<proteinExistence type="predicted"/>
<sequence length="27" mass="2925">MFAAKRSRECAQGGDTMPQETRPANTA</sequence>
<feature type="compositionally biased region" description="Polar residues" evidence="1">
    <location>
        <begin position="18"/>
        <end position="27"/>
    </location>
</feature>
<protein>
    <submittedName>
        <fullName evidence="2">Uncharacterized protein</fullName>
    </submittedName>
</protein>
<dbReference type="EMBL" id="GBXM01065032">
    <property type="protein sequence ID" value="JAH43545.1"/>
    <property type="molecule type" value="Transcribed_RNA"/>
</dbReference>
<reference evidence="2" key="2">
    <citation type="journal article" date="2015" name="Fish Shellfish Immunol.">
        <title>Early steps in the European eel (Anguilla anguilla)-Vibrio vulnificus interaction in the gills: Role of the RtxA13 toxin.</title>
        <authorList>
            <person name="Callol A."/>
            <person name="Pajuelo D."/>
            <person name="Ebbesson L."/>
            <person name="Teles M."/>
            <person name="MacKenzie S."/>
            <person name="Amaro C."/>
        </authorList>
    </citation>
    <scope>NUCLEOTIDE SEQUENCE</scope>
</reference>
<dbReference type="AlphaFoldDB" id="A0A0E9SSA9"/>
<evidence type="ECO:0000256" key="1">
    <source>
        <dbReference type="SAM" id="MobiDB-lite"/>
    </source>
</evidence>
<name>A0A0E9SSA9_ANGAN</name>
<evidence type="ECO:0000313" key="2">
    <source>
        <dbReference type="EMBL" id="JAH43545.1"/>
    </source>
</evidence>
<organism evidence="2">
    <name type="scientific">Anguilla anguilla</name>
    <name type="common">European freshwater eel</name>
    <name type="synonym">Muraena anguilla</name>
    <dbReference type="NCBI Taxonomy" id="7936"/>
    <lineage>
        <taxon>Eukaryota</taxon>
        <taxon>Metazoa</taxon>
        <taxon>Chordata</taxon>
        <taxon>Craniata</taxon>
        <taxon>Vertebrata</taxon>
        <taxon>Euteleostomi</taxon>
        <taxon>Actinopterygii</taxon>
        <taxon>Neopterygii</taxon>
        <taxon>Teleostei</taxon>
        <taxon>Anguilliformes</taxon>
        <taxon>Anguillidae</taxon>
        <taxon>Anguilla</taxon>
    </lineage>
</organism>
<feature type="region of interest" description="Disordered" evidence="1">
    <location>
        <begin position="1"/>
        <end position="27"/>
    </location>
</feature>
<accession>A0A0E9SSA9</accession>